<keyword evidence="3" id="KW-0378">Hydrolase</keyword>
<accession>L7U925</accession>
<dbReference type="Gene3D" id="3.40.390.10">
    <property type="entry name" value="Collagenase (Catalytic Domain)"/>
    <property type="match status" value="1"/>
</dbReference>
<name>L7U925_MYXSD</name>
<dbReference type="Gene3D" id="2.40.128.340">
    <property type="match status" value="2"/>
</dbReference>
<dbReference type="GO" id="GO:0006508">
    <property type="term" value="P:proteolysis"/>
    <property type="evidence" value="ECO:0007669"/>
    <property type="project" value="UniProtKB-KW"/>
</dbReference>
<reference evidence="3 4" key="1">
    <citation type="journal article" date="2013" name="Genome Announc.">
        <title>Complete genome sequence of Myxococcus stipitatus strain DSM 14675, a fruiting myxobacterium.</title>
        <authorList>
            <person name="Huntley S."/>
            <person name="Kneip S."/>
            <person name="Treuner-Lange A."/>
            <person name="Sogaard-Andersen L."/>
        </authorList>
    </citation>
    <scope>NUCLEOTIDE SEQUENCE [LARGE SCALE GENOMIC DNA]</scope>
    <source>
        <strain evidence="4">DSM 14675 / JCM 12634 / Mx s8</strain>
    </source>
</reference>
<dbReference type="eggNOG" id="COG5549">
    <property type="taxonomic scope" value="Bacteria"/>
</dbReference>
<gene>
    <name evidence="3" type="ordered locus">MYSTI_01591</name>
</gene>
<feature type="chain" id="PRO_5003984170" evidence="2">
    <location>
        <begin position="20"/>
        <end position="650"/>
    </location>
</feature>
<dbReference type="STRING" id="1278073.MYSTI_01591"/>
<dbReference type="InterPro" id="IPR013517">
    <property type="entry name" value="FG-GAP"/>
</dbReference>
<dbReference type="Gene3D" id="2.130.10.130">
    <property type="entry name" value="Integrin alpha, N-terminal"/>
    <property type="match status" value="1"/>
</dbReference>
<dbReference type="AlphaFoldDB" id="L7U925"/>
<proteinExistence type="predicted"/>
<evidence type="ECO:0000313" key="4">
    <source>
        <dbReference type="Proteomes" id="UP000011131"/>
    </source>
</evidence>
<evidence type="ECO:0000313" key="3">
    <source>
        <dbReference type="EMBL" id="AGC42924.1"/>
    </source>
</evidence>
<keyword evidence="4" id="KW-1185">Reference proteome</keyword>
<dbReference type="SUPFAM" id="SSF69318">
    <property type="entry name" value="Integrin alpha N-terminal domain"/>
    <property type="match status" value="2"/>
</dbReference>
<dbReference type="InterPro" id="IPR024653">
    <property type="entry name" value="Peptidase_M10/M27/M57"/>
</dbReference>
<dbReference type="eggNOG" id="COG0823">
    <property type="taxonomic scope" value="Bacteria"/>
</dbReference>
<dbReference type="GO" id="GO:0008237">
    <property type="term" value="F:metallopeptidase activity"/>
    <property type="evidence" value="ECO:0007669"/>
    <property type="project" value="InterPro"/>
</dbReference>
<sequence length="650" mass="69402">MFFWSINGVSMFMKNLVLAMGCSALLVGCDGQPDATQEIVDNLVEAGFPASDIMVVDGKVYVGQDAQVSLAASREMLVQGSTTEEQYRTTNLVSRSLTKICVDGSAFVGDFSTALDRAIQNYDELTLTFGMARAPSTGCSFTINAVIDMGLNGGVAGFPANGQPFGQITIGGQLSQYGVDVIEHVITHELGHTLGLRHSDYYDRSISCGDAGNEGAADVGAIHIPGTPTGATSGGSLMNSCFRPVETGEFAPADITALWTLYPQDTVFNDHGVAPLDSSWSGFKVHAVGDFNGDGRTDLYLNYDNLGAGGNQHIWYGRSDGGFNDHVVASLDSSWSGFKVHAVGDFNGDGRTDLYLNHDNPGAGGNQHIWYGRSDGGFNDHFMAPLDSSWSGFKVHAVGDFNGDGRTDLYVNHNNLGAGGNQHIWYGRTGTGFNGHYIAPLDSSWTGFKVHAVGDFNGDGKTDVYLNHDNLGAGGNQHLWYGRAGTGFNGHGIAPLDSSWIGFKVHAVGDFNGDGKTDLYLNHSNLGAGGHQHFWYGRTTGGFDGHGVAPMDSSWSGFKVHAVGDFNGDGRTELYLNHDNLGAGGSPHIWSGRTDRGFNDHREPTLDSSWNGFKVHAVGDFNGDGKTDLYLNHNNLGAGGSQHIWYGRLP</sequence>
<dbReference type="PATRIC" id="fig|1278073.3.peg.1635"/>
<dbReference type="HOGENOM" id="CLU_430734_0_0_7"/>
<dbReference type="SUPFAM" id="SSF55486">
    <property type="entry name" value="Metalloproteases ('zincins'), catalytic domain"/>
    <property type="match status" value="1"/>
</dbReference>
<organism evidence="3 4">
    <name type="scientific">Myxococcus stipitatus (strain DSM 14675 / JCM 12634 / Mx s8)</name>
    <dbReference type="NCBI Taxonomy" id="1278073"/>
    <lineage>
        <taxon>Bacteria</taxon>
        <taxon>Pseudomonadati</taxon>
        <taxon>Myxococcota</taxon>
        <taxon>Myxococcia</taxon>
        <taxon>Myxococcales</taxon>
        <taxon>Cystobacterineae</taxon>
        <taxon>Myxococcaceae</taxon>
        <taxon>Myxococcus</taxon>
    </lineage>
</organism>
<dbReference type="PANTHER" id="PTHR46580">
    <property type="entry name" value="SENSOR KINASE-RELATED"/>
    <property type="match status" value="1"/>
</dbReference>
<keyword evidence="3" id="KW-0645">Protease</keyword>
<protein>
    <submittedName>
        <fullName evidence="3">Protease B</fullName>
    </submittedName>
</protein>
<dbReference type="InterPro" id="IPR028994">
    <property type="entry name" value="Integrin_alpha_N"/>
</dbReference>
<evidence type="ECO:0000256" key="1">
    <source>
        <dbReference type="ARBA" id="ARBA00022729"/>
    </source>
</evidence>
<dbReference type="Pfam" id="PF13517">
    <property type="entry name" value="FG-GAP_3"/>
    <property type="match status" value="3"/>
</dbReference>
<evidence type="ECO:0000256" key="2">
    <source>
        <dbReference type="SAM" id="SignalP"/>
    </source>
</evidence>
<dbReference type="EMBL" id="CP004025">
    <property type="protein sequence ID" value="AGC42924.1"/>
    <property type="molecule type" value="Genomic_DNA"/>
</dbReference>
<keyword evidence="1 2" id="KW-0732">Signal</keyword>
<dbReference type="Pfam" id="PF12388">
    <property type="entry name" value="Peptidase_M57"/>
    <property type="match status" value="1"/>
</dbReference>
<feature type="signal peptide" evidence="2">
    <location>
        <begin position="1"/>
        <end position="19"/>
    </location>
</feature>
<dbReference type="InterPro" id="IPR024079">
    <property type="entry name" value="MetalloPept_cat_dom_sf"/>
</dbReference>
<dbReference type="Proteomes" id="UP000011131">
    <property type="component" value="Chromosome"/>
</dbReference>
<dbReference type="KEGG" id="msd:MYSTI_01591"/>